<name>A0A8S9ZJX7_9BILA</name>
<dbReference type="OrthoDB" id="2019572at2759"/>
<comment type="caution">
    <text evidence="1">The sequence shown here is derived from an EMBL/GenBank/DDBJ whole genome shotgun (WGS) entry which is preliminary data.</text>
</comment>
<evidence type="ECO:0000313" key="2">
    <source>
        <dbReference type="Proteomes" id="UP000605970"/>
    </source>
</evidence>
<organism evidence="1 2">
    <name type="scientific">Meloidogyne graminicola</name>
    <dbReference type="NCBI Taxonomy" id="189291"/>
    <lineage>
        <taxon>Eukaryota</taxon>
        <taxon>Metazoa</taxon>
        <taxon>Ecdysozoa</taxon>
        <taxon>Nematoda</taxon>
        <taxon>Chromadorea</taxon>
        <taxon>Rhabditida</taxon>
        <taxon>Tylenchina</taxon>
        <taxon>Tylenchomorpha</taxon>
        <taxon>Tylenchoidea</taxon>
        <taxon>Meloidogynidae</taxon>
        <taxon>Meloidogyninae</taxon>
        <taxon>Meloidogyne</taxon>
    </lineage>
</organism>
<protein>
    <submittedName>
        <fullName evidence="1">Uncharacterized protein</fullName>
    </submittedName>
</protein>
<dbReference type="AlphaFoldDB" id="A0A8S9ZJX7"/>
<keyword evidence="2" id="KW-1185">Reference proteome</keyword>
<dbReference type="PANTHER" id="PTHR46671:SF7">
    <property type="entry name" value="CORE-2_I-BRANCHING ENZYME"/>
    <property type="match status" value="1"/>
</dbReference>
<accession>A0A8S9ZJX7</accession>
<dbReference type="EMBL" id="JABEBT010000072">
    <property type="protein sequence ID" value="KAF7633657.1"/>
    <property type="molecule type" value="Genomic_DNA"/>
</dbReference>
<dbReference type="Proteomes" id="UP000605970">
    <property type="component" value="Unassembled WGS sequence"/>
</dbReference>
<dbReference type="PANTHER" id="PTHR46671">
    <property type="entry name" value="PROTEIN CBG11221"/>
    <property type="match status" value="1"/>
</dbReference>
<proteinExistence type="predicted"/>
<reference evidence="1" key="1">
    <citation type="journal article" date="2020" name="Ecol. Evol.">
        <title>Genome structure and content of the rice root-knot nematode (Meloidogyne graminicola).</title>
        <authorList>
            <person name="Phan N.T."/>
            <person name="Danchin E.G.J."/>
            <person name="Klopp C."/>
            <person name="Perfus-Barbeoch L."/>
            <person name="Kozlowski D.K."/>
            <person name="Koutsovoulos G.D."/>
            <person name="Lopez-Roques C."/>
            <person name="Bouchez O."/>
            <person name="Zahm M."/>
            <person name="Besnard G."/>
            <person name="Bellafiore S."/>
        </authorList>
    </citation>
    <scope>NUCLEOTIDE SEQUENCE</scope>
    <source>
        <strain evidence="1">VN-18</strain>
    </source>
</reference>
<gene>
    <name evidence="1" type="ORF">Mgra_00006965</name>
</gene>
<sequence>MLKKLNNQVDASGRLLSLKLSKGYITTSLARPFVDFITQKLNLNKMIYASDEMVFQTLTASDDLNAPNAFTHKCIERKVNIPYLTREISLLSLPLFTYWPEDETSLKCHSGYIRNALCVFGMEDLSNNFRNNTQIFANKILSSFDFGAVLCWHEEMRIRTFIEKGLNRLNNSLYQNWPQANSFS</sequence>
<evidence type="ECO:0000313" key="1">
    <source>
        <dbReference type="EMBL" id="KAF7633657.1"/>
    </source>
</evidence>